<reference evidence="4" key="1">
    <citation type="journal article" date="2024" name="IScience">
        <title>Strigolactones Initiate the Formation of Haustorium-like Structures in Castilleja.</title>
        <authorList>
            <person name="Buerger M."/>
            <person name="Peterson D."/>
            <person name="Chory J."/>
        </authorList>
    </citation>
    <scope>NUCLEOTIDE SEQUENCE [LARGE SCALE GENOMIC DNA]</scope>
</reference>
<proteinExistence type="predicted"/>
<comment type="caution">
    <text evidence="3">The sequence shown here is derived from an EMBL/GenBank/DDBJ whole genome shotgun (WGS) entry which is preliminary data.</text>
</comment>
<evidence type="ECO:0000256" key="1">
    <source>
        <dbReference type="SAM" id="MobiDB-lite"/>
    </source>
</evidence>
<gene>
    <name evidence="3" type="ORF">CASFOL_039302</name>
</gene>
<dbReference type="Gene3D" id="1.20.1280.50">
    <property type="match status" value="1"/>
</dbReference>
<protein>
    <recommendedName>
        <fullName evidence="2">F-box domain-containing protein</fullName>
    </recommendedName>
</protein>
<dbReference type="InterPro" id="IPR050796">
    <property type="entry name" value="SCF_F-box_component"/>
</dbReference>
<dbReference type="SMART" id="SM00256">
    <property type="entry name" value="FBOX"/>
    <property type="match status" value="1"/>
</dbReference>
<feature type="region of interest" description="Disordered" evidence="1">
    <location>
        <begin position="1"/>
        <end position="38"/>
    </location>
</feature>
<feature type="domain" description="F-box" evidence="2">
    <location>
        <begin position="32"/>
        <end position="69"/>
    </location>
</feature>
<dbReference type="PROSITE" id="PS50181">
    <property type="entry name" value="FBOX"/>
    <property type="match status" value="1"/>
</dbReference>
<evidence type="ECO:0000313" key="3">
    <source>
        <dbReference type="EMBL" id="KAL3616908.1"/>
    </source>
</evidence>
<dbReference type="InterPro" id="IPR036047">
    <property type="entry name" value="F-box-like_dom_sf"/>
</dbReference>
<dbReference type="AlphaFoldDB" id="A0ABD3BI78"/>
<dbReference type="NCBIfam" id="TIGR01640">
    <property type="entry name" value="F_box_assoc_1"/>
    <property type="match status" value="1"/>
</dbReference>
<organism evidence="3 4">
    <name type="scientific">Castilleja foliolosa</name>
    <dbReference type="NCBI Taxonomy" id="1961234"/>
    <lineage>
        <taxon>Eukaryota</taxon>
        <taxon>Viridiplantae</taxon>
        <taxon>Streptophyta</taxon>
        <taxon>Embryophyta</taxon>
        <taxon>Tracheophyta</taxon>
        <taxon>Spermatophyta</taxon>
        <taxon>Magnoliopsida</taxon>
        <taxon>eudicotyledons</taxon>
        <taxon>Gunneridae</taxon>
        <taxon>Pentapetalae</taxon>
        <taxon>asterids</taxon>
        <taxon>lamiids</taxon>
        <taxon>Lamiales</taxon>
        <taxon>Orobanchaceae</taxon>
        <taxon>Pedicularideae</taxon>
        <taxon>Castillejinae</taxon>
        <taxon>Castilleja</taxon>
    </lineage>
</organism>
<dbReference type="PANTHER" id="PTHR31672:SF13">
    <property type="entry name" value="F-BOX PROTEIN CPR30-LIKE"/>
    <property type="match status" value="1"/>
</dbReference>
<feature type="compositionally biased region" description="Basic residues" evidence="1">
    <location>
        <begin position="1"/>
        <end position="24"/>
    </location>
</feature>
<name>A0ABD3BI78_9LAMI</name>
<keyword evidence="4" id="KW-1185">Reference proteome</keyword>
<dbReference type="Pfam" id="PF00646">
    <property type="entry name" value="F-box"/>
    <property type="match status" value="1"/>
</dbReference>
<feature type="compositionally biased region" description="Acidic residues" evidence="1">
    <location>
        <begin position="29"/>
        <end position="38"/>
    </location>
</feature>
<dbReference type="InterPro" id="IPR001810">
    <property type="entry name" value="F-box_dom"/>
</dbReference>
<dbReference type="Pfam" id="PF07734">
    <property type="entry name" value="FBA_1"/>
    <property type="match status" value="1"/>
</dbReference>
<dbReference type="CDD" id="cd22157">
    <property type="entry name" value="F-box_AtFBW1-like"/>
    <property type="match status" value="1"/>
</dbReference>
<dbReference type="Proteomes" id="UP001632038">
    <property type="component" value="Unassembled WGS sequence"/>
</dbReference>
<evidence type="ECO:0000259" key="2">
    <source>
        <dbReference type="PROSITE" id="PS50181"/>
    </source>
</evidence>
<accession>A0ABD3BI78</accession>
<dbReference type="PANTHER" id="PTHR31672">
    <property type="entry name" value="BNACNNG10540D PROTEIN"/>
    <property type="match status" value="1"/>
</dbReference>
<evidence type="ECO:0000313" key="4">
    <source>
        <dbReference type="Proteomes" id="UP001632038"/>
    </source>
</evidence>
<dbReference type="InterPro" id="IPR006527">
    <property type="entry name" value="F-box-assoc_dom_typ1"/>
</dbReference>
<dbReference type="EMBL" id="JAVIJP010000087">
    <property type="protein sequence ID" value="KAL3616908.1"/>
    <property type="molecule type" value="Genomic_DNA"/>
</dbReference>
<sequence>MAKKGKGGKSKGKGKQQQQTHRKNTPTDSDSDPDDRDLPEELISNILSRLPVKSLLRFRCTSKQWHDLVIQPTFISAHLSRSSTALLIYSLKASSPAVNGEPQPYKPNVIYAYRRLNTQLGEFSSTIERIHSFPGSDLVGLLKVVGTAQNGVVCIVEHKFALKFTLWNPMTRSVLKIREPHLPKLETLYGASAGFGYDPSSNKYAIIRIVSLTQEPKKLVANIFNFQKGRWDRLNNDGGIVPFRALPKTCEVVVNGVPYWMGKVKDDELGKCQKLGWFDMRRSMFILELFPWSKDKLFTRLGEIREGFLGAIVFNKDEWQRAMKFIIDVWTRDDEYGRWSRTYRVDFGKTEVRGRFLGFHGDAEMVIEDLENPYLTMMKPAGDDDDVPEVKDSCYLEGAFRGYSKTMRYRESLTCLPKIGSS</sequence>
<dbReference type="SUPFAM" id="SSF81383">
    <property type="entry name" value="F-box domain"/>
    <property type="match status" value="1"/>
</dbReference>
<dbReference type="InterPro" id="IPR017451">
    <property type="entry name" value="F-box-assoc_interact_dom"/>
</dbReference>